<dbReference type="PATRIC" id="fig|1710894.3.peg.1953"/>
<dbReference type="AlphaFoldDB" id="A0A1B7VM14"/>
<evidence type="ECO:0000313" key="2">
    <source>
        <dbReference type="EMBL" id="OBQ20942.1"/>
    </source>
</evidence>
<dbReference type="EMBL" id="LJOY01000072">
    <property type="protein sequence ID" value="OBQ20942.1"/>
    <property type="molecule type" value="Genomic_DNA"/>
</dbReference>
<sequence length="108" mass="11458">MSQQDGFASGLLLGTLIGGVVGGVLGAVITSRLDAKLTDEENEILTAGEKGQDTAARRRQMRASANESLEIEATRRSLEDKIAQLNATIDDVRQQLGNVNSNSSLSNE</sequence>
<dbReference type="Proteomes" id="UP000092382">
    <property type="component" value="Unassembled WGS sequence"/>
</dbReference>
<evidence type="ECO:0000256" key="1">
    <source>
        <dbReference type="SAM" id="Coils"/>
    </source>
</evidence>
<dbReference type="InterPro" id="IPR040377">
    <property type="entry name" value="Ssl2009-like"/>
</dbReference>
<name>A0A1B7VM14_APHFL</name>
<keyword evidence="1" id="KW-0175">Coiled coil</keyword>
<protein>
    <recommendedName>
        <fullName evidence="4">Gas vesicle protein</fullName>
    </recommendedName>
</protein>
<gene>
    <name evidence="2" type="ORF">AN481_16765</name>
</gene>
<reference evidence="2 3" key="1">
    <citation type="submission" date="2015-09" db="EMBL/GenBank/DDBJ databases">
        <title>Whole genome shotgun sequence assembly of Aphanizomenon flos-aquae UKL13.</title>
        <authorList>
            <person name="Driscoll C."/>
        </authorList>
    </citation>
    <scope>NUCLEOTIDE SEQUENCE [LARGE SCALE GENOMIC DNA]</scope>
    <source>
        <strain evidence="2">MDT13</strain>
    </source>
</reference>
<proteinExistence type="predicted"/>
<evidence type="ECO:0000313" key="3">
    <source>
        <dbReference type="Proteomes" id="UP000092382"/>
    </source>
</evidence>
<dbReference type="PANTHER" id="PTHR34048">
    <property type="entry name" value="LOW-DENSITY RECEPTOR-LIKE PROTEIN"/>
    <property type="match status" value="1"/>
</dbReference>
<feature type="coiled-coil region" evidence="1">
    <location>
        <begin position="68"/>
        <end position="102"/>
    </location>
</feature>
<dbReference type="PANTHER" id="PTHR34048:SF3">
    <property type="entry name" value="LOW-DENSITY RECEPTOR-LIKE PROTEIN"/>
    <property type="match status" value="1"/>
</dbReference>
<organism evidence="2 3">
    <name type="scientific">Aphanizomenon flos-aquae LD13</name>
    <dbReference type="NCBI Taxonomy" id="1710894"/>
    <lineage>
        <taxon>Bacteria</taxon>
        <taxon>Bacillati</taxon>
        <taxon>Cyanobacteriota</taxon>
        <taxon>Cyanophyceae</taxon>
        <taxon>Nostocales</taxon>
        <taxon>Aphanizomenonaceae</taxon>
        <taxon>Aphanizomenon</taxon>
    </lineage>
</organism>
<evidence type="ECO:0008006" key="4">
    <source>
        <dbReference type="Google" id="ProtNLM"/>
    </source>
</evidence>
<accession>A0A1B7VM14</accession>
<comment type="caution">
    <text evidence="2">The sequence shown here is derived from an EMBL/GenBank/DDBJ whole genome shotgun (WGS) entry which is preliminary data.</text>
</comment>
<dbReference type="STRING" id="1803587.GCA_001593825_03848"/>